<protein>
    <submittedName>
        <fullName evidence="1">Uncharacterized protein</fullName>
    </submittedName>
</protein>
<accession>A0A8X6GNB9</accession>
<sequence>FGTIFHIRLVWPKKLDHETKISTRNLYPFYPTFTETFLLRRKNIIYMNIIHITLRCDFKLWADFRHEILSSNKRKNFKLEFE</sequence>
<dbReference type="Proteomes" id="UP000887116">
    <property type="component" value="Unassembled WGS sequence"/>
</dbReference>
<evidence type="ECO:0000313" key="1">
    <source>
        <dbReference type="EMBL" id="GFR08086.1"/>
    </source>
</evidence>
<feature type="non-terminal residue" evidence="1">
    <location>
        <position position="1"/>
    </location>
</feature>
<proteinExistence type="predicted"/>
<reference evidence="1" key="1">
    <citation type="submission" date="2020-07" db="EMBL/GenBank/DDBJ databases">
        <title>Multicomponent nature underlies the extraordinary mechanical properties of spider dragline silk.</title>
        <authorList>
            <person name="Kono N."/>
            <person name="Nakamura H."/>
            <person name="Mori M."/>
            <person name="Yoshida Y."/>
            <person name="Ohtoshi R."/>
            <person name="Malay A.D."/>
            <person name="Moran D.A.P."/>
            <person name="Tomita M."/>
            <person name="Numata K."/>
            <person name="Arakawa K."/>
        </authorList>
    </citation>
    <scope>NUCLEOTIDE SEQUENCE</scope>
</reference>
<comment type="caution">
    <text evidence="1">The sequence shown here is derived from an EMBL/GenBank/DDBJ whole genome shotgun (WGS) entry which is preliminary data.</text>
</comment>
<gene>
    <name evidence="1" type="ORF">TNCT_568781</name>
</gene>
<dbReference type="EMBL" id="BMAO01006374">
    <property type="protein sequence ID" value="GFR08086.1"/>
    <property type="molecule type" value="Genomic_DNA"/>
</dbReference>
<keyword evidence="2" id="KW-1185">Reference proteome</keyword>
<name>A0A8X6GNB9_TRICU</name>
<organism evidence="1 2">
    <name type="scientific">Trichonephila clavata</name>
    <name type="common">Joro spider</name>
    <name type="synonym">Nephila clavata</name>
    <dbReference type="NCBI Taxonomy" id="2740835"/>
    <lineage>
        <taxon>Eukaryota</taxon>
        <taxon>Metazoa</taxon>
        <taxon>Ecdysozoa</taxon>
        <taxon>Arthropoda</taxon>
        <taxon>Chelicerata</taxon>
        <taxon>Arachnida</taxon>
        <taxon>Araneae</taxon>
        <taxon>Araneomorphae</taxon>
        <taxon>Entelegynae</taxon>
        <taxon>Araneoidea</taxon>
        <taxon>Nephilidae</taxon>
        <taxon>Trichonephila</taxon>
    </lineage>
</organism>
<evidence type="ECO:0000313" key="2">
    <source>
        <dbReference type="Proteomes" id="UP000887116"/>
    </source>
</evidence>
<dbReference type="AlphaFoldDB" id="A0A8X6GNB9"/>